<sequence>MSTRRFRRVDRRTARQQGLGGTPDQALEQLLADASAPAHASELAGEEAAVAAFRTARLAETTQPRRWSMHRLTKLVTVKAAAVAIGAMAAGGVAFAAATGNLPSQDSPVVPATTSGSTTAPGENPDKNLPNKPDNSLKPGSDKSDKDNNANNPSPSLHGLCQAYSAGPAAEHGKRLENPAFGALIDAAGGRDKVPGFCATVQQPNEQKTNEHKPTEPGKPTQPGEHGNSPAQPGERGNDEQPGKDKGTPPSARPEN</sequence>
<evidence type="ECO:0000256" key="1">
    <source>
        <dbReference type="SAM" id="MobiDB-lite"/>
    </source>
</evidence>
<feature type="compositionally biased region" description="Basic and acidic residues" evidence="1">
    <location>
        <begin position="236"/>
        <end position="247"/>
    </location>
</feature>
<feature type="region of interest" description="Disordered" evidence="1">
    <location>
        <begin position="195"/>
        <end position="256"/>
    </location>
</feature>
<feature type="region of interest" description="Disordered" evidence="1">
    <location>
        <begin position="1"/>
        <end position="23"/>
    </location>
</feature>
<dbReference type="Proteomes" id="UP001521150">
    <property type="component" value="Unassembled WGS sequence"/>
</dbReference>
<keyword evidence="2" id="KW-0812">Transmembrane</keyword>
<gene>
    <name evidence="3" type="ORF">LWC34_31905</name>
</gene>
<keyword evidence="2" id="KW-1133">Transmembrane helix</keyword>
<evidence type="ECO:0000256" key="2">
    <source>
        <dbReference type="SAM" id="Phobius"/>
    </source>
</evidence>
<name>A0ABS8ZHU9_9PSEU</name>
<accession>A0ABS8ZHU9</accession>
<comment type="caution">
    <text evidence="3">The sequence shown here is derived from an EMBL/GenBank/DDBJ whole genome shotgun (WGS) entry which is preliminary data.</text>
</comment>
<feature type="region of interest" description="Disordered" evidence="1">
    <location>
        <begin position="103"/>
        <end position="161"/>
    </location>
</feature>
<reference evidence="3 4" key="1">
    <citation type="submission" date="2021-12" db="EMBL/GenBank/DDBJ databases">
        <title>Genome sequence of Kibdelosporangium philippinense ATCC 49844.</title>
        <authorList>
            <person name="Fedorov E.A."/>
            <person name="Omeragic M."/>
            <person name="Shalygina K.F."/>
            <person name="Maclea K.S."/>
        </authorList>
    </citation>
    <scope>NUCLEOTIDE SEQUENCE [LARGE SCALE GENOMIC DNA]</scope>
    <source>
        <strain evidence="3 4">ATCC 49844</strain>
    </source>
</reference>
<dbReference type="RefSeq" id="WP_233729000.1">
    <property type="nucleotide sequence ID" value="NZ_JAJVCN010000003.1"/>
</dbReference>
<evidence type="ECO:0000313" key="3">
    <source>
        <dbReference type="EMBL" id="MCE7007388.1"/>
    </source>
</evidence>
<proteinExistence type="predicted"/>
<dbReference type="EMBL" id="JAJVCN010000003">
    <property type="protein sequence ID" value="MCE7007388.1"/>
    <property type="molecule type" value="Genomic_DNA"/>
</dbReference>
<feature type="compositionally biased region" description="Polar residues" evidence="1">
    <location>
        <begin position="103"/>
        <end position="121"/>
    </location>
</feature>
<protein>
    <submittedName>
        <fullName evidence="3">Uncharacterized protein</fullName>
    </submittedName>
</protein>
<organism evidence="3 4">
    <name type="scientific">Kibdelosporangium philippinense</name>
    <dbReference type="NCBI Taxonomy" id="211113"/>
    <lineage>
        <taxon>Bacteria</taxon>
        <taxon>Bacillati</taxon>
        <taxon>Actinomycetota</taxon>
        <taxon>Actinomycetes</taxon>
        <taxon>Pseudonocardiales</taxon>
        <taxon>Pseudonocardiaceae</taxon>
        <taxon>Kibdelosporangium</taxon>
    </lineage>
</organism>
<feature type="compositionally biased region" description="Basic residues" evidence="1">
    <location>
        <begin position="1"/>
        <end position="10"/>
    </location>
</feature>
<keyword evidence="2" id="KW-0472">Membrane</keyword>
<keyword evidence="4" id="KW-1185">Reference proteome</keyword>
<evidence type="ECO:0000313" key="4">
    <source>
        <dbReference type="Proteomes" id="UP001521150"/>
    </source>
</evidence>
<feature type="transmembrane region" description="Helical" evidence="2">
    <location>
        <begin position="75"/>
        <end position="98"/>
    </location>
</feature>